<dbReference type="AlphaFoldDB" id="A0A163TGI0"/>
<feature type="region of interest" description="Disordered" evidence="10">
    <location>
        <begin position="892"/>
        <end position="914"/>
    </location>
</feature>
<protein>
    <recommendedName>
        <fullName evidence="11">Protein kinase domain-containing protein</fullName>
    </recommendedName>
</protein>
<evidence type="ECO:0000256" key="6">
    <source>
        <dbReference type="PIRSR" id="PIRSR630616-1"/>
    </source>
</evidence>
<dbReference type="InterPro" id="IPR011009">
    <property type="entry name" value="Kinase-like_dom_sf"/>
</dbReference>
<evidence type="ECO:0000259" key="11">
    <source>
        <dbReference type="PROSITE" id="PS50011"/>
    </source>
</evidence>
<keyword evidence="2" id="KW-0808">Transferase</keyword>
<feature type="binding site" evidence="7">
    <location>
        <position position="234"/>
    </location>
    <ligand>
        <name>ATP</name>
        <dbReference type="ChEBI" id="CHEBI:30616"/>
    </ligand>
</feature>
<feature type="binding site" evidence="7 9">
    <location>
        <position position="122"/>
    </location>
    <ligand>
        <name>ATP</name>
        <dbReference type="ChEBI" id="CHEBI:30616"/>
    </ligand>
</feature>
<keyword evidence="4" id="KW-0418">Kinase</keyword>
<name>A0A163TGI0_ABSGL</name>
<feature type="compositionally biased region" description="Acidic residues" evidence="10">
    <location>
        <begin position="865"/>
        <end position="874"/>
    </location>
</feature>
<proteinExistence type="predicted"/>
<feature type="compositionally biased region" description="Low complexity" evidence="10">
    <location>
        <begin position="508"/>
        <end position="525"/>
    </location>
</feature>
<feature type="compositionally biased region" description="Low complexity" evidence="10">
    <location>
        <begin position="732"/>
        <end position="781"/>
    </location>
</feature>
<dbReference type="OrthoDB" id="193931at2759"/>
<organism evidence="12">
    <name type="scientific">Absidia glauca</name>
    <name type="common">Pin mould</name>
    <dbReference type="NCBI Taxonomy" id="4829"/>
    <lineage>
        <taxon>Eukaryota</taxon>
        <taxon>Fungi</taxon>
        <taxon>Fungi incertae sedis</taxon>
        <taxon>Mucoromycota</taxon>
        <taxon>Mucoromycotina</taxon>
        <taxon>Mucoromycetes</taxon>
        <taxon>Mucorales</taxon>
        <taxon>Cunninghamellaceae</taxon>
        <taxon>Absidia</taxon>
    </lineage>
</organism>
<evidence type="ECO:0000256" key="10">
    <source>
        <dbReference type="SAM" id="MobiDB-lite"/>
    </source>
</evidence>
<dbReference type="PANTHER" id="PTHR24350">
    <property type="entry name" value="SERINE/THREONINE-PROTEIN KINASE IAL-RELATED"/>
    <property type="match status" value="1"/>
</dbReference>
<sequence>MPFRSVTHQLKTKWQQKRTSRAKSVVDLPTPPSTDNETMQSPTSKQQQTGTTAAATTTTTAATTATTKQDDKKKKVKDLPPSPDYLLAGIGDYLFERPLGHGKFSKVMLAKHYLTGEQYAIKVIDKRVHEYRVMSRLVREIRLMEALDHPNVVHLYETVETADSLYLIMEYVPGFNLDEHLQKRHGSLHEDEARLIFRQMVTAVDYCHSRWVVHRDLKAPNVLLKTNGQVKLADFGLGNRFGLQRLRTMCGSMLYYSPEIICEQKYIGPEVDCWCLGVTLFRMTSGFEPFSHARTFGELRKDVIDGNYPMPTHFSEGLQQTIQKCLSVDRRRRIALRVALKDDPWLNDGGRLQDLFLEKKTGYYGGFDMDEPLMIQGVPAELDESVRHRMERERSKRQCLRDMEEEKHSGQHVKRTVIYHPINTAIYFTGNATYSPKMEENIQVQELLRAELLADMKAVLSQVQLTPISQPPSGHSAIQQFFHKLKRPESILALSSAAYSSNNTSSAYLSSAGGSSSGDSGNGDKPNGGGGFSSRLKKTTSTLSLASLYTRPKEHINYYTIQTNLRGSSSATVLSSFSSSSSISGSQSISSPPFPPTATTTTTATTSATTGSVPVSARTARYSFQPLYDDLSQQQGECELILLVQSACQLLGVTYQHEGRTKLTCVLTLRNYAIDSQQQQQQQQQQLQKQQSSLQQSSQRRSSRWLQSWRDNDTDDEGGRKQKINKKKSKNGLKGSSSSPNLLRDAGGASFSSDQQQQQHQKQQQYYGGHGGSSTYTSRSSMLDRISNTSSTSRWSRQMRRLSAPFQQWPWSSQSMHLHSSMPIGGPSLTYPTNGHASGATTATFGQLKTINNPQQQQQQTLDIKDDDDDDDDEKGQNRDGIAMFTMEAYSIPSTNKQQQPPSSSSGGDGTESCSGNAHVVALRFVKIKGSSKVYKLATGWISGVLSSSAASVSGGTPTSSTMNIV</sequence>
<dbReference type="InterPro" id="IPR008271">
    <property type="entry name" value="Ser/Thr_kinase_AS"/>
</dbReference>
<evidence type="ECO:0000256" key="3">
    <source>
        <dbReference type="ARBA" id="ARBA00022741"/>
    </source>
</evidence>
<feature type="compositionally biased region" description="Basic residues" evidence="10">
    <location>
        <begin position="721"/>
        <end position="731"/>
    </location>
</feature>
<feature type="region of interest" description="Disordered" evidence="10">
    <location>
        <begin position="1"/>
        <end position="78"/>
    </location>
</feature>
<evidence type="ECO:0000256" key="9">
    <source>
        <dbReference type="PROSITE-ProRule" id="PRU10141"/>
    </source>
</evidence>
<dbReference type="InterPro" id="IPR017441">
    <property type="entry name" value="Protein_kinase_ATP_BS"/>
</dbReference>
<feature type="compositionally biased region" description="Low complexity" evidence="10">
    <location>
        <begin position="903"/>
        <end position="914"/>
    </location>
</feature>
<feature type="compositionally biased region" description="Low complexity" evidence="10">
    <location>
        <begin position="684"/>
        <end position="708"/>
    </location>
</feature>
<dbReference type="CDD" id="cd14003">
    <property type="entry name" value="STKc_AMPK-like"/>
    <property type="match status" value="1"/>
</dbReference>
<dbReference type="InterPro" id="IPR000719">
    <property type="entry name" value="Prot_kinase_dom"/>
</dbReference>
<dbReference type="EMBL" id="LT554414">
    <property type="protein sequence ID" value="SAM04572.1"/>
    <property type="molecule type" value="Genomic_DNA"/>
</dbReference>
<dbReference type="Gene3D" id="1.10.510.10">
    <property type="entry name" value="Transferase(Phosphotransferase) domain 1"/>
    <property type="match status" value="1"/>
</dbReference>
<dbReference type="OMA" id="LGITYYQ"/>
<feature type="region of interest" description="Disordered" evidence="10">
    <location>
        <begin position="850"/>
        <end position="878"/>
    </location>
</feature>
<feature type="cross-link" description="Glycyl lysine isopeptide (Lys-Gly) (interchain with G-Cter in SUMO2)" evidence="8">
    <location>
        <position position="218"/>
    </location>
</feature>
<dbReference type="STRING" id="4829.A0A163TGI0"/>
<evidence type="ECO:0000313" key="12">
    <source>
        <dbReference type="EMBL" id="SAM04572.1"/>
    </source>
</evidence>
<dbReference type="PROSITE" id="PS00108">
    <property type="entry name" value="PROTEIN_KINASE_ST"/>
    <property type="match status" value="1"/>
</dbReference>
<feature type="region of interest" description="Disordered" evidence="10">
    <location>
        <begin position="684"/>
        <end position="798"/>
    </location>
</feature>
<feature type="compositionally biased region" description="Basic residues" evidence="10">
    <location>
        <begin position="10"/>
        <end position="21"/>
    </location>
</feature>
<feature type="compositionally biased region" description="Low complexity" evidence="10">
    <location>
        <begin position="850"/>
        <end position="862"/>
    </location>
</feature>
<feature type="compositionally biased region" description="Low complexity" evidence="10">
    <location>
        <begin position="51"/>
        <end position="67"/>
    </location>
</feature>
<dbReference type="Pfam" id="PF00069">
    <property type="entry name" value="Pkinase"/>
    <property type="match status" value="1"/>
</dbReference>
<accession>A0A163TGI0</accession>
<dbReference type="SMART" id="SM00220">
    <property type="entry name" value="S_TKc"/>
    <property type="match status" value="1"/>
</dbReference>
<dbReference type="GO" id="GO:0005524">
    <property type="term" value="F:ATP binding"/>
    <property type="evidence" value="ECO:0007669"/>
    <property type="project" value="UniProtKB-UniRule"/>
</dbReference>
<evidence type="ECO:0000256" key="4">
    <source>
        <dbReference type="ARBA" id="ARBA00022777"/>
    </source>
</evidence>
<feature type="compositionally biased region" description="Polar residues" evidence="10">
    <location>
        <begin position="892"/>
        <end position="902"/>
    </location>
</feature>
<dbReference type="PROSITE" id="PS50011">
    <property type="entry name" value="PROTEIN_KINASE_DOM"/>
    <property type="match status" value="1"/>
</dbReference>
<feature type="compositionally biased region" description="Polar residues" evidence="10">
    <location>
        <begin position="786"/>
        <end position="796"/>
    </location>
</feature>
<dbReference type="FunFam" id="3.30.200.20:FF:000003">
    <property type="entry name" value="Non-specific serine/threonine protein kinase"/>
    <property type="match status" value="1"/>
</dbReference>
<feature type="compositionally biased region" description="Polar residues" evidence="10">
    <location>
        <begin position="33"/>
        <end position="50"/>
    </location>
</feature>
<dbReference type="SUPFAM" id="SSF56112">
    <property type="entry name" value="Protein kinase-like (PK-like)"/>
    <property type="match status" value="1"/>
</dbReference>
<feature type="active site" description="Proton acceptor" evidence="6">
    <location>
        <position position="216"/>
    </location>
</feature>
<dbReference type="Proteomes" id="UP000078561">
    <property type="component" value="Unassembled WGS sequence"/>
</dbReference>
<dbReference type="GO" id="GO:0004674">
    <property type="term" value="F:protein serine/threonine kinase activity"/>
    <property type="evidence" value="ECO:0007669"/>
    <property type="project" value="UniProtKB-KW"/>
</dbReference>
<keyword evidence="13" id="KW-1185">Reference proteome</keyword>
<evidence type="ECO:0000256" key="5">
    <source>
        <dbReference type="ARBA" id="ARBA00022840"/>
    </source>
</evidence>
<feature type="binding site" evidence="7">
    <location>
        <position position="103"/>
    </location>
    <ligand>
        <name>ATP</name>
        <dbReference type="ChEBI" id="CHEBI:30616"/>
    </ligand>
</feature>
<reference evidence="12" key="1">
    <citation type="submission" date="2016-04" db="EMBL/GenBank/DDBJ databases">
        <authorList>
            <person name="Evans L.H."/>
            <person name="Alamgir A."/>
            <person name="Owens N."/>
            <person name="Weber N.D."/>
            <person name="Virtaneva K."/>
            <person name="Barbian K."/>
            <person name="Babar A."/>
            <person name="Rosenke K."/>
        </authorList>
    </citation>
    <scope>NUCLEOTIDE SEQUENCE [LARGE SCALE GENOMIC DNA]</scope>
    <source>
        <strain evidence="12">CBS 101.48</strain>
    </source>
</reference>
<dbReference type="FunFam" id="1.10.510.10:FF:000571">
    <property type="entry name" value="Maternal embryonic leucine zipper kinase"/>
    <property type="match status" value="1"/>
</dbReference>
<evidence type="ECO:0000313" key="13">
    <source>
        <dbReference type="Proteomes" id="UP000078561"/>
    </source>
</evidence>
<evidence type="ECO:0000256" key="1">
    <source>
        <dbReference type="ARBA" id="ARBA00022527"/>
    </source>
</evidence>
<evidence type="ECO:0000256" key="8">
    <source>
        <dbReference type="PIRSR" id="PIRSR630616-3"/>
    </source>
</evidence>
<dbReference type="InterPro" id="IPR030616">
    <property type="entry name" value="Aur-like"/>
</dbReference>
<keyword evidence="3 7" id="KW-0547">Nucleotide-binding</keyword>
<feature type="domain" description="Protein kinase" evidence="11">
    <location>
        <begin position="93"/>
        <end position="346"/>
    </location>
</feature>
<keyword evidence="1" id="KW-0723">Serine/threonine-protein kinase</keyword>
<evidence type="ECO:0000256" key="2">
    <source>
        <dbReference type="ARBA" id="ARBA00022679"/>
    </source>
</evidence>
<feature type="region of interest" description="Disordered" evidence="10">
    <location>
        <begin position="508"/>
        <end position="536"/>
    </location>
</feature>
<evidence type="ECO:0000256" key="7">
    <source>
        <dbReference type="PIRSR" id="PIRSR630616-2"/>
    </source>
</evidence>
<feature type="region of interest" description="Disordered" evidence="10">
    <location>
        <begin position="582"/>
        <end position="612"/>
    </location>
</feature>
<dbReference type="InParanoid" id="A0A163TGI0"/>
<gene>
    <name evidence="12" type="primary">ABSGL_10438.1 scaffold 12026</name>
</gene>
<dbReference type="PROSITE" id="PS00107">
    <property type="entry name" value="PROTEIN_KINASE_ATP"/>
    <property type="match status" value="1"/>
</dbReference>
<keyword evidence="5 7" id="KW-0067">ATP-binding</keyword>